<dbReference type="Proteomes" id="UP001597318">
    <property type="component" value="Unassembled WGS sequence"/>
</dbReference>
<dbReference type="Gene3D" id="3.30.70.360">
    <property type="match status" value="1"/>
</dbReference>
<proteinExistence type="predicted"/>
<dbReference type="InterPro" id="IPR011650">
    <property type="entry name" value="Peptidase_M20_dimer"/>
</dbReference>
<dbReference type="Gene3D" id="3.40.630.10">
    <property type="entry name" value="Zn peptidases"/>
    <property type="match status" value="1"/>
</dbReference>
<dbReference type="Pfam" id="PF01546">
    <property type="entry name" value="Peptidase_M20"/>
    <property type="match status" value="1"/>
</dbReference>
<dbReference type="PANTHER" id="PTHR11014:SF63">
    <property type="entry name" value="METALLOPEPTIDASE, PUTATIVE (AFU_ORTHOLOGUE AFUA_6G09600)-RELATED"/>
    <property type="match status" value="1"/>
</dbReference>
<evidence type="ECO:0000313" key="2">
    <source>
        <dbReference type="EMBL" id="MFD2216254.1"/>
    </source>
</evidence>
<dbReference type="InterPro" id="IPR017439">
    <property type="entry name" value="Amidohydrolase"/>
</dbReference>
<dbReference type="NCBIfam" id="TIGR01891">
    <property type="entry name" value="amidohydrolases"/>
    <property type="match status" value="1"/>
</dbReference>
<accession>A0ABW5C2V5</accession>
<dbReference type="Pfam" id="PF07687">
    <property type="entry name" value="M20_dimer"/>
    <property type="match status" value="1"/>
</dbReference>
<dbReference type="RefSeq" id="WP_379053148.1">
    <property type="nucleotide sequence ID" value="NZ_JBHUIK010000006.1"/>
</dbReference>
<evidence type="ECO:0000259" key="1">
    <source>
        <dbReference type="Pfam" id="PF07687"/>
    </source>
</evidence>
<dbReference type="CDD" id="cd08021">
    <property type="entry name" value="M20_Acy1_YhaA-like"/>
    <property type="match status" value="1"/>
</dbReference>
<dbReference type="SUPFAM" id="SSF53187">
    <property type="entry name" value="Zn-dependent exopeptidases"/>
    <property type="match status" value="1"/>
</dbReference>
<organism evidence="2 3">
    <name type="scientific">Metabacillus endolithicus</name>
    <dbReference type="NCBI Taxonomy" id="1535204"/>
    <lineage>
        <taxon>Bacteria</taxon>
        <taxon>Bacillati</taxon>
        <taxon>Bacillota</taxon>
        <taxon>Bacilli</taxon>
        <taxon>Bacillales</taxon>
        <taxon>Bacillaceae</taxon>
        <taxon>Metabacillus</taxon>
    </lineage>
</organism>
<dbReference type="SUPFAM" id="SSF55031">
    <property type="entry name" value="Bacterial exopeptidase dimerisation domain"/>
    <property type="match status" value="1"/>
</dbReference>
<dbReference type="PIRSF" id="PIRSF005962">
    <property type="entry name" value="Pept_M20D_amidohydro"/>
    <property type="match status" value="1"/>
</dbReference>
<dbReference type="EMBL" id="JBHUIK010000006">
    <property type="protein sequence ID" value="MFD2216254.1"/>
    <property type="molecule type" value="Genomic_DNA"/>
</dbReference>
<dbReference type="PANTHER" id="PTHR11014">
    <property type="entry name" value="PEPTIDASE M20 FAMILY MEMBER"/>
    <property type="match status" value="1"/>
</dbReference>
<dbReference type="InterPro" id="IPR036264">
    <property type="entry name" value="Bact_exopeptidase_dim_dom"/>
</dbReference>
<evidence type="ECO:0000313" key="3">
    <source>
        <dbReference type="Proteomes" id="UP001597318"/>
    </source>
</evidence>
<feature type="domain" description="Peptidase M20 dimerisation" evidence="1">
    <location>
        <begin position="187"/>
        <end position="279"/>
    </location>
</feature>
<dbReference type="InterPro" id="IPR002933">
    <property type="entry name" value="Peptidase_M20"/>
</dbReference>
<keyword evidence="3" id="KW-1185">Reference proteome</keyword>
<reference evidence="3" key="1">
    <citation type="journal article" date="2019" name="Int. J. Syst. Evol. Microbiol.">
        <title>The Global Catalogue of Microorganisms (GCM) 10K type strain sequencing project: providing services to taxonomists for standard genome sequencing and annotation.</title>
        <authorList>
            <consortium name="The Broad Institute Genomics Platform"/>
            <consortium name="The Broad Institute Genome Sequencing Center for Infectious Disease"/>
            <person name="Wu L."/>
            <person name="Ma J."/>
        </authorList>
    </citation>
    <scope>NUCLEOTIDE SEQUENCE [LARGE SCALE GENOMIC DNA]</scope>
    <source>
        <strain evidence="3">CGMCC 1.15474</strain>
    </source>
</reference>
<sequence>MLDHLWSTLDSYFSEMVTIRRYLHMHPELSFKEEKTSAYILNYYKKLGVNVRGSVGGNGVVATIKGDLPGPTVALRADFDALPIQDEKDVEYKSTVPGVMHACGHDGHTATLLVLAKTLHENRHQLNGNIVLIHQHAEEYAPGGAKSMIQDGCLDGVDVIFGTHLWATEPVGKIQYRVGPLMAAADRFEITIRGKGGHGAQPHKTKDAILIGSQVVTSLQQIVSRRVDPIQSAVVTVGSFVAENAFNIIANSAKLIGTARTFDEDVRTQIEREIEKVVKGTCLMSDADYEYEYFRGYPAVVNHEEETEFLKQTAPSVPGVYEVEESPLQMGGEDFAYYLQNVKGTFFFTGAKPVNAENVYPHHHPKFDIDEKALLIAAKTLCKAAIQYQIDHVKNPSAIEQG</sequence>
<gene>
    <name evidence="2" type="ORF">ACFSKK_21500</name>
</gene>
<name>A0ABW5C2V5_9BACI</name>
<protein>
    <submittedName>
        <fullName evidence="2">M20 family metallopeptidase</fullName>
    </submittedName>
</protein>
<comment type="caution">
    <text evidence="2">The sequence shown here is derived from an EMBL/GenBank/DDBJ whole genome shotgun (WGS) entry which is preliminary data.</text>
</comment>